<accession>A0ACB6RLF7</accession>
<comment type="caution">
    <text evidence="1">The sequence shown here is derived from an EMBL/GenBank/DDBJ whole genome shotgun (WGS) entry which is preliminary data.</text>
</comment>
<dbReference type="Proteomes" id="UP000799754">
    <property type="component" value="Unassembled WGS sequence"/>
</dbReference>
<sequence>MSTFRSMIMFCRTIQAETELVLYSTNIFCYTCDSDWTPWIRLLDQKKRNAIRTVQMDYYGSYRFIYSTLSSLLSLSNLKMIIFRSGSGLGLFKQAVQEYAQARKWQVIFDDLPPYQYEIGDNIIWVGSVDPGAGLVFSPTSMSKGLWGSGQHLALSHAILTAIYNTCRQIRFETQDLYYKLNIFYGQLSVLVSPGMMERHPSLHHVKVARIELKATDIKVAGNKAMGDEKIIHFRYNTEAKNMDSQLPKKVLNRMRMVFQERRVG</sequence>
<dbReference type="EMBL" id="MU006742">
    <property type="protein sequence ID" value="KAF2622751.1"/>
    <property type="molecule type" value="Genomic_DNA"/>
</dbReference>
<reference evidence="1" key="1">
    <citation type="journal article" date="2020" name="Stud. Mycol.">
        <title>101 Dothideomycetes genomes: a test case for predicting lifestyles and emergence of pathogens.</title>
        <authorList>
            <person name="Haridas S."/>
            <person name="Albert R."/>
            <person name="Binder M."/>
            <person name="Bloem J."/>
            <person name="Labutti K."/>
            <person name="Salamov A."/>
            <person name="Andreopoulos B."/>
            <person name="Baker S."/>
            <person name="Barry K."/>
            <person name="Bills G."/>
            <person name="Bluhm B."/>
            <person name="Cannon C."/>
            <person name="Castanera R."/>
            <person name="Culley D."/>
            <person name="Daum C."/>
            <person name="Ezra D."/>
            <person name="Gonzalez J."/>
            <person name="Henrissat B."/>
            <person name="Kuo A."/>
            <person name="Liang C."/>
            <person name="Lipzen A."/>
            <person name="Lutzoni F."/>
            <person name="Magnuson J."/>
            <person name="Mondo S."/>
            <person name="Nolan M."/>
            <person name="Ohm R."/>
            <person name="Pangilinan J."/>
            <person name="Park H.-J."/>
            <person name="Ramirez L."/>
            <person name="Alfaro M."/>
            <person name="Sun H."/>
            <person name="Tritt A."/>
            <person name="Yoshinaga Y."/>
            <person name="Zwiers L.-H."/>
            <person name="Turgeon B."/>
            <person name="Goodwin S."/>
            <person name="Spatafora J."/>
            <person name="Crous P."/>
            <person name="Grigoriev I."/>
        </authorList>
    </citation>
    <scope>NUCLEOTIDE SEQUENCE</scope>
    <source>
        <strain evidence="1">CBS 525.71</strain>
    </source>
</reference>
<name>A0ACB6RLF7_9PLEO</name>
<organism evidence="1 2">
    <name type="scientific">Macroventuria anomochaeta</name>
    <dbReference type="NCBI Taxonomy" id="301207"/>
    <lineage>
        <taxon>Eukaryota</taxon>
        <taxon>Fungi</taxon>
        <taxon>Dikarya</taxon>
        <taxon>Ascomycota</taxon>
        <taxon>Pezizomycotina</taxon>
        <taxon>Dothideomycetes</taxon>
        <taxon>Pleosporomycetidae</taxon>
        <taxon>Pleosporales</taxon>
        <taxon>Pleosporineae</taxon>
        <taxon>Didymellaceae</taxon>
        <taxon>Macroventuria</taxon>
    </lineage>
</organism>
<evidence type="ECO:0000313" key="1">
    <source>
        <dbReference type="EMBL" id="KAF2622751.1"/>
    </source>
</evidence>
<evidence type="ECO:0000313" key="2">
    <source>
        <dbReference type="Proteomes" id="UP000799754"/>
    </source>
</evidence>
<keyword evidence="2" id="KW-1185">Reference proteome</keyword>
<proteinExistence type="predicted"/>
<protein>
    <submittedName>
        <fullName evidence="1">Uncharacterized protein</fullName>
    </submittedName>
</protein>
<gene>
    <name evidence="1" type="ORF">BU25DRAFT_494832</name>
</gene>